<evidence type="ECO:0000313" key="2">
    <source>
        <dbReference type="Proteomes" id="UP000798808"/>
    </source>
</evidence>
<dbReference type="Proteomes" id="UP000798808">
    <property type="component" value="Unassembled WGS sequence"/>
</dbReference>
<name>A0ABW9RJS8_9BACT</name>
<comment type="caution">
    <text evidence="1">The sequence shown here is derived from an EMBL/GenBank/DDBJ whole genome shotgun (WGS) entry which is preliminary data.</text>
</comment>
<keyword evidence="2" id="KW-1185">Reference proteome</keyword>
<evidence type="ECO:0008006" key="3">
    <source>
        <dbReference type="Google" id="ProtNLM"/>
    </source>
</evidence>
<proteinExistence type="predicted"/>
<reference evidence="1 2" key="1">
    <citation type="submission" date="2019-02" db="EMBL/GenBank/DDBJ databases">
        <authorList>
            <person name="Goldberg S.R."/>
            <person name="Haltli B.A."/>
            <person name="Correa H."/>
            <person name="Russell K.G."/>
        </authorList>
    </citation>
    <scope>NUCLEOTIDE SEQUENCE [LARGE SCALE GENOMIC DNA]</scope>
    <source>
        <strain evidence="1 2">JCM 16186</strain>
    </source>
</reference>
<dbReference type="EMBL" id="SMLW01000383">
    <property type="protein sequence ID" value="MTI24216.1"/>
    <property type="molecule type" value="Genomic_DNA"/>
</dbReference>
<accession>A0ABW9RJS8</accession>
<gene>
    <name evidence="1" type="ORF">E1163_04590</name>
</gene>
<organism evidence="1 2">
    <name type="scientific">Fulvivirga kasyanovii</name>
    <dbReference type="NCBI Taxonomy" id="396812"/>
    <lineage>
        <taxon>Bacteria</taxon>
        <taxon>Pseudomonadati</taxon>
        <taxon>Bacteroidota</taxon>
        <taxon>Cytophagia</taxon>
        <taxon>Cytophagales</taxon>
        <taxon>Fulvivirgaceae</taxon>
        <taxon>Fulvivirga</taxon>
    </lineage>
</organism>
<protein>
    <recommendedName>
        <fullName evidence="3">STAS/SEC14 domain-containing protein</fullName>
    </recommendedName>
</protein>
<evidence type="ECO:0000313" key="1">
    <source>
        <dbReference type="EMBL" id="MTI24216.1"/>
    </source>
</evidence>
<sequence>MNGSFDGSKDWLVSEIMPKVIQAGLLYEAIVLPKNVFSKLSARDTITKIKDFELRQFDDINQAKAWLNQGTEAMIG</sequence>